<feature type="signal peptide" evidence="1">
    <location>
        <begin position="1"/>
        <end position="26"/>
    </location>
</feature>
<keyword evidence="1" id="KW-0732">Signal</keyword>
<evidence type="ECO:0000313" key="2">
    <source>
        <dbReference type="EMBL" id="KAK0730436.1"/>
    </source>
</evidence>
<name>A0AA40BA84_9PEZI</name>
<dbReference type="Proteomes" id="UP001172102">
    <property type="component" value="Unassembled WGS sequence"/>
</dbReference>
<feature type="non-terminal residue" evidence="2">
    <location>
        <position position="108"/>
    </location>
</feature>
<accession>A0AA40BA84</accession>
<protein>
    <recommendedName>
        <fullName evidence="4">Secreted protein</fullName>
    </recommendedName>
</protein>
<reference evidence="2" key="1">
    <citation type="submission" date="2023-06" db="EMBL/GenBank/DDBJ databases">
        <title>Genome-scale phylogeny and comparative genomics of the fungal order Sordariales.</title>
        <authorList>
            <consortium name="Lawrence Berkeley National Laboratory"/>
            <person name="Hensen N."/>
            <person name="Bonometti L."/>
            <person name="Westerberg I."/>
            <person name="Brannstrom I.O."/>
            <person name="Guillou S."/>
            <person name="Cros-Aarteil S."/>
            <person name="Calhoun S."/>
            <person name="Haridas S."/>
            <person name="Kuo A."/>
            <person name="Mondo S."/>
            <person name="Pangilinan J."/>
            <person name="Riley R."/>
            <person name="Labutti K."/>
            <person name="Andreopoulos B."/>
            <person name="Lipzen A."/>
            <person name="Chen C."/>
            <person name="Yanf M."/>
            <person name="Daum C."/>
            <person name="Ng V."/>
            <person name="Clum A."/>
            <person name="Steindorff A."/>
            <person name="Ohm R."/>
            <person name="Martin F."/>
            <person name="Silar P."/>
            <person name="Natvig D."/>
            <person name="Lalanne C."/>
            <person name="Gautier V."/>
            <person name="Ament-Velasquez S.L."/>
            <person name="Kruys A."/>
            <person name="Hutchinson M.I."/>
            <person name="Powell A.J."/>
            <person name="Barry K."/>
            <person name="Miller A.N."/>
            <person name="Grigoriev I.V."/>
            <person name="Debuchy R."/>
            <person name="Gladieux P."/>
            <person name="Thoren M.H."/>
            <person name="Johannesson H."/>
        </authorList>
    </citation>
    <scope>NUCLEOTIDE SEQUENCE</scope>
    <source>
        <strain evidence="2">SMH4607-1</strain>
    </source>
</reference>
<dbReference type="AlphaFoldDB" id="A0AA40BA84"/>
<sequence>MLWISVAGFLWLKFAWLCDCWTVAEPKRCSEACLFPSSYELCIGFWEGFCYPGWEGAAKDFLLILLGRGIQDHRLSVIGRRAALEGKVEYRGCGGLGKSKARHSYQFL</sequence>
<evidence type="ECO:0000256" key="1">
    <source>
        <dbReference type="SAM" id="SignalP"/>
    </source>
</evidence>
<comment type="caution">
    <text evidence="2">The sequence shown here is derived from an EMBL/GenBank/DDBJ whole genome shotgun (WGS) entry which is preliminary data.</text>
</comment>
<proteinExistence type="predicted"/>
<dbReference type="EMBL" id="JAUKUA010000001">
    <property type="protein sequence ID" value="KAK0730436.1"/>
    <property type="molecule type" value="Genomic_DNA"/>
</dbReference>
<evidence type="ECO:0000313" key="3">
    <source>
        <dbReference type="Proteomes" id="UP001172102"/>
    </source>
</evidence>
<organism evidence="2 3">
    <name type="scientific">Lasiosphaeris hirsuta</name>
    <dbReference type="NCBI Taxonomy" id="260670"/>
    <lineage>
        <taxon>Eukaryota</taxon>
        <taxon>Fungi</taxon>
        <taxon>Dikarya</taxon>
        <taxon>Ascomycota</taxon>
        <taxon>Pezizomycotina</taxon>
        <taxon>Sordariomycetes</taxon>
        <taxon>Sordariomycetidae</taxon>
        <taxon>Sordariales</taxon>
        <taxon>Lasiosphaeriaceae</taxon>
        <taxon>Lasiosphaeris</taxon>
    </lineage>
</organism>
<gene>
    <name evidence="2" type="ORF">B0H67DRAFT_561691</name>
</gene>
<keyword evidence="3" id="KW-1185">Reference proteome</keyword>
<evidence type="ECO:0008006" key="4">
    <source>
        <dbReference type="Google" id="ProtNLM"/>
    </source>
</evidence>
<feature type="chain" id="PRO_5041400367" description="Secreted protein" evidence="1">
    <location>
        <begin position="27"/>
        <end position="108"/>
    </location>
</feature>